<organism evidence="6 7">
    <name type="scientific">Streptococcus porcinus</name>
    <dbReference type="NCBI Taxonomy" id="1340"/>
    <lineage>
        <taxon>Bacteria</taxon>
        <taxon>Bacillati</taxon>
        <taxon>Bacillota</taxon>
        <taxon>Bacilli</taxon>
        <taxon>Lactobacillales</taxon>
        <taxon>Streptococcaceae</taxon>
        <taxon>Streptococcus</taxon>
    </lineage>
</organism>
<evidence type="ECO:0000259" key="5">
    <source>
        <dbReference type="PROSITE" id="PS50931"/>
    </source>
</evidence>
<keyword evidence="3" id="KW-0238">DNA-binding</keyword>
<dbReference type="PANTHER" id="PTHR30126">
    <property type="entry name" value="HTH-TYPE TRANSCRIPTIONAL REGULATOR"/>
    <property type="match status" value="1"/>
</dbReference>
<evidence type="ECO:0000313" key="7">
    <source>
        <dbReference type="Proteomes" id="UP000524462"/>
    </source>
</evidence>
<dbReference type="Gene3D" id="1.10.10.10">
    <property type="entry name" value="Winged helix-like DNA-binding domain superfamily/Winged helix DNA-binding domain"/>
    <property type="match status" value="1"/>
</dbReference>
<reference evidence="6 7" key="1">
    <citation type="submission" date="2020-07" db="EMBL/GenBank/DDBJ databases">
        <title>Molecular and genomic characterization of Streptococcus porcinus isolated from diseased swine in Brazil.</title>
        <authorList>
            <person name="Moreno L.Z."/>
            <person name="Matajira C.E.C."/>
            <person name="Poor A.P."/>
            <person name="Dutra M.C."/>
            <person name="Moreno A.M."/>
        </authorList>
    </citation>
    <scope>NUCLEOTIDE SEQUENCE [LARGE SCALE GENOMIC DNA]</scope>
    <source>
        <strain evidence="6 7">SP0816-2</strain>
    </source>
</reference>
<dbReference type="PRINTS" id="PR00039">
    <property type="entry name" value="HTHLYSR"/>
</dbReference>
<protein>
    <submittedName>
        <fullName evidence="6">LysR family transcriptional regulator</fullName>
    </submittedName>
</protein>
<evidence type="ECO:0000256" key="1">
    <source>
        <dbReference type="ARBA" id="ARBA00009437"/>
    </source>
</evidence>
<dbReference type="InterPro" id="IPR036390">
    <property type="entry name" value="WH_DNA-bd_sf"/>
</dbReference>
<evidence type="ECO:0000313" key="6">
    <source>
        <dbReference type="EMBL" id="MBA2794913.1"/>
    </source>
</evidence>
<proteinExistence type="inferred from homology"/>
<dbReference type="SUPFAM" id="SSF46785">
    <property type="entry name" value="Winged helix' DNA-binding domain"/>
    <property type="match status" value="1"/>
</dbReference>
<dbReference type="Pfam" id="PF00126">
    <property type="entry name" value="HTH_1"/>
    <property type="match status" value="1"/>
</dbReference>
<evidence type="ECO:0000256" key="4">
    <source>
        <dbReference type="ARBA" id="ARBA00023163"/>
    </source>
</evidence>
<dbReference type="CDD" id="cd05466">
    <property type="entry name" value="PBP2_LTTR_substrate"/>
    <property type="match status" value="1"/>
</dbReference>
<feature type="domain" description="HTH lysR-type" evidence="5">
    <location>
        <begin position="1"/>
        <end position="58"/>
    </location>
</feature>
<dbReference type="GO" id="GO:0003677">
    <property type="term" value="F:DNA binding"/>
    <property type="evidence" value="ECO:0007669"/>
    <property type="project" value="UniProtKB-KW"/>
</dbReference>
<sequence>MEAILLETFLVVCETKNFTTASQILFATQPTITGRIRALEDYLGFELFIRRKGKKTLTLTSRGKEFIPIASRIIKLYEDIESFKNTSYNSLTISTIASYATPVVANICKKMNRDYGTNIKILTYQTREAYELVLKKEIDMAFVSQEIPTAGIEIQPLFSQKYYLVTATDSNSSSNFKSINLKKLDYSKEIFLNWDAHFLKWHNQFFPHPKLEVDSIQLLIDFLKDTGYWAIVQECNIPVLLNTINLKIYQLPILPPTRKCFILTNQFPDKELILVTNKFITVCKEYILQQFNALNPLF</sequence>
<evidence type="ECO:0000256" key="2">
    <source>
        <dbReference type="ARBA" id="ARBA00023015"/>
    </source>
</evidence>
<comment type="similarity">
    <text evidence="1">Belongs to the LysR transcriptional regulatory family.</text>
</comment>
<dbReference type="InterPro" id="IPR005119">
    <property type="entry name" value="LysR_subst-bd"/>
</dbReference>
<dbReference type="InterPro" id="IPR000847">
    <property type="entry name" value="LysR_HTH_N"/>
</dbReference>
<dbReference type="AlphaFoldDB" id="A0A7W0AQD0"/>
<gene>
    <name evidence="6" type="ORF">H1B29_00170</name>
</gene>
<evidence type="ECO:0000256" key="3">
    <source>
        <dbReference type="ARBA" id="ARBA00023125"/>
    </source>
</evidence>
<accession>A0A7W0AQD0</accession>
<dbReference type="InterPro" id="IPR036388">
    <property type="entry name" value="WH-like_DNA-bd_sf"/>
</dbReference>
<dbReference type="EMBL" id="JACEGE010000002">
    <property type="protein sequence ID" value="MBA2794913.1"/>
    <property type="molecule type" value="Genomic_DNA"/>
</dbReference>
<name>A0A7W0AQD0_STRPO</name>
<dbReference type="Gene3D" id="3.40.190.290">
    <property type="match status" value="1"/>
</dbReference>
<dbReference type="PROSITE" id="PS50931">
    <property type="entry name" value="HTH_LYSR"/>
    <property type="match status" value="1"/>
</dbReference>
<dbReference type="Proteomes" id="UP000524462">
    <property type="component" value="Unassembled WGS sequence"/>
</dbReference>
<dbReference type="RefSeq" id="WP_181459413.1">
    <property type="nucleotide sequence ID" value="NZ_JACEGE010000002.1"/>
</dbReference>
<comment type="caution">
    <text evidence="6">The sequence shown here is derived from an EMBL/GenBank/DDBJ whole genome shotgun (WGS) entry which is preliminary data.</text>
</comment>
<keyword evidence="4" id="KW-0804">Transcription</keyword>
<dbReference type="SUPFAM" id="SSF53850">
    <property type="entry name" value="Periplasmic binding protein-like II"/>
    <property type="match status" value="1"/>
</dbReference>
<keyword evidence="2" id="KW-0805">Transcription regulation</keyword>
<dbReference type="GO" id="GO:0003700">
    <property type="term" value="F:DNA-binding transcription factor activity"/>
    <property type="evidence" value="ECO:0007669"/>
    <property type="project" value="InterPro"/>
</dbReference>
<dbReference type="Pfam" id="PF03466">
    <property type="entry name" value="LysR_substrate"/>
    <property type="match status" value="1"/>
</dbReference>